<organism evidence="3 4">
    <name type="scientific">Streptococcus pluranimalium</name>
    <dbReference type="NCBI Taxonomy" id="82348"/>
    <lineage>
        <taxon>Bacteria</taxon>
        <taxon>Bacillati</taxon>
        <taxon>Bacillota</taxon>
        <taxon>Bacilli</taxon>
        <taxon>Lactobacillales</taxon>
        <taxon>Streptococcaceae</taxon>
        <taxon>Streptococcus</taxon>
    </lineage>
</organism>
<feature type="transmembrane region" description="Helical" evidence="2">
    <location>
        <begin position="122"/>
        <end position="142"/>
    </location>
</feature>
<dbReference type="RefSeq" id="WP_104968327.1">
    <property type="nucleotide sequence ID" value="NZ_CP025536.1"/>
</dbReference>
<evidence type="ECO:0000313" key="4">
    <source>
        <dbReference type="Proteomes" id="UP000238956"/>
    </source>
</evidence>
<proteinExistence type="predicted"/>
<feature type="region of interest" description="Disordered" evidence="1">
    <location>
        <begin position="180"/>
        <end position="216"/>
    </location>
</feature>
<feature type="compositionally biased region" description="Acidic residues" evidence="1">
    <location>
        <begin position="196"/>
        <end position="211"/>
    </location>
</feature>
<keyword evidence="4" id="KW-1185">Reference proteome</keyword>
<evidence type="ECO:0000256" key="1">
    <source>
        <dbReference type="SAM" id="MobiDB-lite"/>
    </source>
</evidence>
<protein>
    <submittedName>
        <fullName evidence="3">Uncharacterized protein</fullName>
    </submittedName>
</protein>
<feature type="compositionally biased region" description="Basic and acidic residues" evidence="1">
    <location>
        <begin position="180"/>
        <end position="195"/>
    </location>
</feature>
<feature type="region of interest" description="Disordered" evidence="1">
    <location>
        <begin position="67"/>
        <end position="88"/>
    </location>
</feature>
<feature type="transmembrane region" description="Helical" evidence="2">
    <location>
        <begin position="96"/>
        <end position="116"/>
    </location>
</feature>
<reference evidence="3 4" key="1">
    <citation type="submission" date="2017-12" db="EMBL/GenBank/DDBJ databases">
        <authorList>
            <person name="Hurst M.R.H."/>
        </authorList>
    </citation>
    <scope>NUCLEOTIDE SEQUENCE [LARGE SCALE GENOMIC DNA]</scope>
    <source>
        <strain evidence="3 4">TH11417</strain>
    </source>
</reference>
<name>A0A2L0D5B2_9STRE</name>
<keyword evidence="2" id="KW-0812">Transmembrane</keyword>
<dbReference type="Proteomes" id="UP000238956">
    <property type="component" value="Chromosome"/>
</dbReference>
<gene>
    <name evidence="3" type="ORF">C0J00_07685</name>
</gene>
<dbReference type="EMBL" id="CP025536">
    <property type="protein sequence ID" value="AUW97006.1"/>
    <property type="molecule type" value="Genomic_DNA"/>
</dbReference>
<evidence type="ECO:0000256" key="2">
    <source>
        <dbReference type="SAM" id="Phobius"/>
    </source>
</evidence>
<sequence length="412" mass="45499">MATKEEWTGLFETVVGRKPTADEFMAAKEGGFEPSQIMSIAGFHQNQTDSVETASANDKSVVVDKPQDKQPVGGVSSQIPSVNQTTSGTTKSSFDLGMILAIVSLVLSLVFLLAAWLTPFVVTFLVLSILNLIFAGVILFLNLKKPGKLLSIIATAIAGLVLLSSLGALIFHHSQEKQASIDEQKTSQETDKDKETDSDEDDKDSEDDADDKADSTDVNDYIDKNAKFDWTEKNFSALKFAGYDNKEGTSLKEVIKDHGKANNAEVSGDDMTLTYESGSGVNRKETRLRFEKQYDGSFILTSGNAYGISETIKVNNNYKSNWTKEEYDKLSEGDRETGDGGAKWTDVQKKYGDPKDAFVHLSNYGDGISKMLNVTYSDYKSDDSKLTYVSLDFVEKDGEYYLVHKYSDQDKE</sequence>
<dbReference type="AlphaFoldDB" id="A0A2L0D5B2"/>
<reference evidence="3 4" key="2">
    <citation type="submission" date="2018-02" db="EMBL/GenBank/DDBJ databases">
        <title>Whole genome sequencing analysis of Streptococcus pluranimalium isolated from cattle infected mastitis in China.</title>
        <authorList>
            <person name="Zhang J.-R."/>
            <person name="Hu G.-Z."/>
        </authorList>
    </citation>
    <scope>NUCLEOTIDE SEQUENCE [LARGE SCALE GENOMIC DNA]</scope>
    <source>
        <strain evidence="3 4">TH11417</strain>
    </source>
</reference>
<dbReference type="GeneID" id="98393788"/>
<dbReference type="KEGG" id="splr:C0J00_07685"/>
<keyword evidence="2" id="KW-0472">Membrane</keyword>
<evidence type="ECO:0000313" key="3">
    <source>
        <dbReference type="EMBL" id="AUW97006.1"/>
    </source>
</evidence>
<dbReference type="OrthoDB" id="2236899at2"/>
<feature type="transmembrane region" description="Helical" evidence="2">
    <location>
        <begin position="149"/>
        <end position="171"/>
    </location>
</feature>
<keyword evidence="2" id="KW-1133">Transmembrane helix</keyword>
<accession>A0A2L0D5B2</accession>
<feature type="compositionally biased region" description="Polar residues" evidence="1">
    <location>
        <begin position="75"/>
        <end position="88"/>
    </location>
</feature>